<feature type="transmembrane region" description="Helical" evidence="5">
    <location>
        <begin position="530"/>
        <end position="554"/>
    </location>
</feature>
<reference evidence="7 8" key="2">
    <citation type="submission" date="2019-01" db="EMBL/GenBank/DDBJ databases">
        <title>The decoding of complex shrimp genome reveals the adaptation for benthos swimmer, frequently molting mechanism and breeding impact on genome.</title>
        <authorList>
            <person name="Sun Y."/>
            <person name="Gao Y."/>
            <person name="Yu Y."/>
        </authorList>
    </citation>
    <scope>NUCLEOTIDE SEQUENCE [LARGE SCALE GENOMIC DNA]</scope>
    <source>
        <tissue evidence="7">Muscle</tissue>
    </source>
</reference>
<evidence type="ECO:0000256" key="1">
    <source>
        <dbReference type="ARBA" id="ARBA00004141"/>
    </source>
</evidence>
<dbReference type="PROSITE" id="PS50850">
    <property type="entry name" value="MFS"/>
    <property type="match status" value="1"/>
</dbReference>
<keyword evidence="2 5" id="KW-0812">Transmembrane</keyword>
<evidence type="ECO:0000256" key="3">
    <source>
        <dbReference type="ARBA" id="ARBA00022989"/>
    </source>
</evidence>
<dbReference type="PROSITE" id="PS00216">
    <property type="entry name" value="SUGAR_TRANSPORT_1"/>
    <property type="match status" value="1"/>
</dbReference>
<feature type="domain" description="Major facilitator superfamily (MFS) profile" evidence="6">
    <location>
        <begin position="166"/>
        <end position="584"/>
    </location>
</feature>
<dbReference type="Gene3D" id="1.20.1250.20">
    <property type="entry name" value="MFS general substrate transporter like domains"/>
    <property type="match status" value="1"/>
</dbReference>
<feature type="transmembrane region" description="Helical" evidence="5">
    <location>
        <begin position="332"/>
        <end position="350"/>
    </location>
</feature>
<evidence type="ECO:0000259" key="6">
    <source>
        <dbReference type="PROSITE" id="PS50850"/>
    </source>
</evidence>
<dbReference type="GO" id="GO:0016020">
    <property type="term" value="C:membrane"/>
    <property type="evidence" value="ECO:0007669"/>
    <property type="project" value="UniProtKB-SubCell"/>
</dbReference>
<evidence type="ECO:0000313" key="7">
    <source>
        <dbReference type="EMBL" id="ROT78615.1"/>
    </source>
</evidence>
<evidence type="ECO:0000256" key="5">
    <source>
        <dbReference type="SAM" id="Phobius"/>
    </source>
</evidence>
<feature type="transmembrane region" description="Helical" evidence="5">
    <location>
        <begin position="213"/>
        <end position="234"/>
    </location>
</feature>
<feature type="transmembrane region" description="Helical" evidence="5">
    <location>
        <begin position="560"/>
        <end position="579"/>
    </location>
</feature>
<feature type="transmembrane region" description="Helical" evidence="5">
    <location>
        <begin position="472"/>
        <end position="492"/>
    </location>
</feature>
<organism evidence="7 8">
    <name type="scientific">Penaeus vannamei</name>
    <name type="common">Whiteleg shrimp</name>
    <name type="synonym">Litopenaeus vannamei</name>
    <dbReference type="NCBI Taxonomy" id="6689"/>
    <lineage>
        <taxon>Eukaryota</taxon>
        <taxon>Metazoa</taxon>
        <taxon>Ecdysozoa</taxon>
        <taxon>Arthropoda</taxon>
        <taxon>Crustacea</taxon>
        <taxon>Multicrustacea</taxon>
        <taxon>Malacostraca</taxon>
        <taxon>Eumalacostraca</taxon>
        <taxon>Eucarida</taxon>
        <taxon>Decapoda</taxon>
        <taxon>Dendrobranchiata</taxon>
        <taxon>Penaeoidea</taxon>
        <taxon>Penaeidae</taxon>
        <taxon>Penaeus</taxon>
    </lineage>
</organism>
<dbReference type="InterPro" id="IPR005829">
    <property type="entry name" value="Sugar_transporter_CS"/>
</dbReference>
<dbReference type="AlphaFoldDB" id="A0A423TQ71"/>
<proteinExistence type="predicted"/>
<dbReference type="OrthoDB" id="5296287at2759"/>
<dbReference type="EMBL" id="QCYY01001354">
    <property type="protein sequence ID" value="ROT78615.1"/>
    <property type="molecule type" value="Genomic_DNA"/>
</dbReference>
<gene>
    <name evidence="7" type="ORF">C7M84_002671</name>
</gene>
<dbReference type="GO" id="GO:0022857">
    <property type="term" value="F:transmembrane transporter activity"/>
    <property type="evidence" value="ECO:0007669"/>
    <property type="project" value="InterPro"/>
</dbReference>
<dbReference type="InterPro" id="IPR005828">
    <property type="entry name" value="MFS_sugar_transport-like"/>
</dbReference>
<keyword evidence="3 5" id="KW-1133">Transmembrane helix</keyword>
<comment type="subcellular location">
    <subcellularLocation>
        <location evidence="1">Membrane</location>
        <topology evidence="1">Multi-pass membrane protein</topology>
    </subcellularLocation>
</comment>
<feature type="transmembrane region" description="Helical" evidence="5">
    <location>
        <begin position="246"/>
        <end position="264"/>
    </location>
</feature>
<feature type="transmembrane region" description="Helical" evidence="5">
    <location>
        <begin position="498"/>
        <end position="518"/>
    </location>
</feature>
<keyword evidence="4 5" id="KW-0472">Membrane</keyword>
<feature type="transmembrane region" description="Helical" evidence="5">
    <location>
        <begin position="92"/>
        <end position="110"/>
    </location>
</feature>
<dbReference type="SUPFAM" id="SSF103473">
    <property type="entry name" value="MFS general substrate transporter"/>
    <property type="match status" value="1"/>
</dbReference>
<dbReference type="Proteomes" id="UP000283509">
    <property type="component" value="Unassembled WGS sequence"/>
</dbReference>
<feature type="transmembrane region" description="Helical" evidence="5">
    <location>
        <begin position="415"/>
        <end position="432"/>
    </location>
</feature>
<evidence type="ECO:0000256" key="2">
    <source>
        <dbReference type="ARBA" id="ARBA00022692"/>
    </source>
</evidence>
<dbReference type="InterPro" id="IPR020846">
    <property type="entry name" value="MFS_dom"/>
</dbReference>
<feature type="transmembrane region" description="Helical" evidence="5">
    <location>
        <begin position="270"/>
        <end position="292"/>
    </location>
</feature>
<accession>A0A423TQ71</accession>
<evidence type="ECO:0000256" key="4">
    <source>
        <dbReference type="ARBA" id="ARBA00023136"/>
    </source>
</evidence>
<reference evidence="7 8" key="1">
    <citation type="submission" date="2018-04" db="EMBL/GenBank/DDBJ databases">
        <authorList>
            <person name="Zhang X."/>
            <person name="Yuan J."/>
            <person name="Li F."/>
            <person name="Xiang J."/>
        </authorList>
    </citation>
    <scope>NUCLEOTIDE SEQUENCE [LARGE SCALE GENOMIC DNA]</scope>
    <source>
        <tissue evidence="7">Muscle</tissue>
    </source>
</reference>
<comment type="caution">
    <text evidence="7">The sequence shown here is derived from an EMBL/GenBank/DDBJ whole genome shotgun (WGS) entry which is preliminary data.</text>
</comment>
<sequence>MAANACTLSLAILPAMKPTHRNLGKSEKGRKDAELRSSIEFGNNVCDHEDMKLKISVDPEAADAAPEKRASSDAPQSPFERVLDEVGGEGRYQILLLFAYLLPLSFYSPFGSSSLLLMMTTPDHSCRVPGRPSHVSEEEWRNMTIPWEDGADGKLRLSQCHMYNMTYSDALRPGPSYAIDTSAITRCQHGWDYDKSRWRETSVSFFNLVCDDASSVTTIFSLAVAGNALGTLILSILSDRIGRRPVFFLTVLINFSFGLLNMLVPTKELFAAARFLTCLAFFSFYQMSYIIVVELSSGHLRGLTAALSFVVGTVGVCCVTFVAWVLAHWRSFGIACHAPSIFFFLYWWYLPESPRWLLSMGRVEECVAIMKKVAATNGRALPSNLRELLEEAKADEKKTASMRDLLRHSSLRKHLVITSICIVIFCVVHSGIMLNLHNMAGSELVNFLVLSVVEVPGNVVGGVSAHYFGRRLTLGLTLTVTAVFAGLATTAITDRWLLVTFCGLAKVFVTAAVLVVYMQIGELFPTALRSLSYGTTSVAGLSATVFVPALVSVGATDRKLPYYILCGLCIFGAAVSTLLPETLGRPLPQTVLQANHIGQDESFWSITTHWTRRKYVPIGEATGKEARNGTPSVAAETGI</sequence>
<protein>
    <submittedName>
        <fullName evidence="7">Organic cation transporter 1</fullName>
    </submittedName>
</protein>
<evidence type="ECO:0000313" key="8">
    <source>
        <dbReference type="Proteomes" id="UP000283509"/>
    </source>
</evidence>
<feature type="transmembrane region" description="Helical" evidence="5">
    <location>
        <begin position="304"/>
        <end position="326"/>
    </location>
</feature>
<dbReference type="PANTHER" id="PTHR24064">
    <property type="entry name" value="SOLUTE CARRIER FAMILY 22 MEMBER"/>
    <property type="match status" value="1"/>
</dbReference>
<name>A0A423TQ71_PENVA</name>
<keyword evidence="8" id="KW-1185">Reference proteome</keyword>
<dbReference type="Pfam" id="PF00083">
    <property type="entry name" value="Sugar_tr"/>
    <property type="match status" value="1"/>
</dbReference>
<dbReference type="InterPro" id="IPR036259">
    <property type="entry name" value="MFS_trans_sf"/>
</dbReference>